<evidence type="ECO:0000313" key="3">
    <source>
        <dbReference type="Proteomes" id="UP000676456"/>
    </source>
</evidence>
<dbReference type="Pfam" id="PF07435">
    <property type="entry name" value="YycH"/>
    <property type="match status" value="1"/>
</dbReference>
<dbReference type="AlphaFoldDB" id="A0A942Z4N9"/>
<reference evidence="2 3" key="1">
    <citation type="submission" date="2021-05" db="EMBL/GenBank/DDBJ databases">
        <title>Novel Bacillus species.</title>
        <authorList>
            <person name="Liu G."/>
        </authorList>
    </citation>
    <scope>NUCLEOTIDE SEQUENCE [LARGE SCALE GENOMIC DNA]</scope>
    <source>
        <strain evidence="2 3">FJAT-49682</strain>
    </source>
</reference>
<protein>
    <recommendedName>
        <fullName evidence="1">Regulatory protein YycH domain-containing protein</fullName>
    </recommendedName>
</protein>
<keyword evidence="3" id="KW-1185">Reference proteome</keyword>
<comment type="caution">
    <text evidence="2">The sequence shown here is derived from an EMBL/GenBank/DDBJ whole genome shotgun (WGS) entry which is preliminary data.</text>
</comment>
<accession>A0A942Z4N9</accession>
<sequence>MKYEALKSIMLLLLVAASGILTWSLWTYQPKYEYDDKKYVHEISIADQVDAVSVIKPTRVLVHMDDSHFGTVNEKNIDKLINNISSWNFYDIGSARKFTNQQIHQLSHSKNRIEITYPDLVPFDLYKGVIHLETDNFPNAAFNRIVINLDNDTTEGSIYFISTKDEIVYESHVNPDRISALVAEIKRNKDKYDQYSPYKLPKSERIMFLPSESKELVRYKYYPFYIDPEKFKNALFSDPSKVRRVIKANGEKFTDDLSLMDVDYMTNMIFYINPGQKSGTVLKNTDNHVLKRSINFINEHGGWTDHYRYFNIGDFDQKTTFQLFMNGYPVFNENGITEIRLSWGNEEIYQYKRPYFSLDIPLPGQTKVRVPSGEIALNTLLEDAELNPELLQELMIGYKLGKDSTNPKVLVLEPSWYYLYAGSWLPLDVDDERRKFSGLE</sequence>
<dbReference type="InterPro" id="IPR009996">
    <property type="entry name" value="YycH"/>
</dbReference>
<dbReference type="InterPro" id="IPR042274">
    <property type="entry name" value="YycH/YycI_2"/>
</dbReference>
<evidence type="ECO:0000259" key="1">
    <source>
        <dbReference type="Pfam" id="PF07435"/>
    </source>
</evidence>
<feature type="domain" description="Regulatory protein YycH" evidence="1">
    <location>
        <begin position="4"/>
        <end position="428"/>
    </location>
</feature>
<organism evidence="2 3">
    <name type="scientific">Lederbergia citrea</name>
    <dbReference type="NCBI Taxonomy" id="2833581"/>
    <lineage>
        <taxon>Bacteria</taxon>
        <taxon>Bacillati</taxon>
        <taxon>Bacillota</taxon>
        <taxon>Bacilli</taxon>
        <taxon>Bacillales</taxon>
        <taxon>Bacillaceae</taxon>
        <taxon>Lederbergia</taxon>
    </lineage>
</organism>
<name>A0A942Z4N9_9BACI</name>
<dbReference type="CDD" id="cd15787">
    <property type="entry name" value="YycH_N"/>
    <property type="match status" value="1"/>
</dbReference>
<dbReference type="RefSeq" id="WP_213098835.1">
    <property type="nucleotide sequence ID" value="NZ_JAGYPN010000002.1"/>
</dbReference>
<dbReference type="EMBL" id="JAGYPN010000002">
    <property type="protein sequence ID" value="MBS4223859.1"/>
    <property type="molecule type" value="Genomic_DNA"/>
</dbReference>
<dbReference type="Proteomes" id="UP000676456">
    <property type="component" value="Unassembled WGS sequence"/>
</dbReference>
<proteinExistence type="predicted"/>
<dbReference type="Gene3D" id="3.30.310.160">
    <property type="entry name" value="YycH protein, domain 2"/>
    <property type="match status" value="1"/>
</dbReference>
<dbReference type="Gene3D" id="3.10.450.310">
    <property type="match status" value="1"/>
</dbReference>
<evidence type="ECO:0000313" key="2">
    <source>
        <dbReference type="EMBL" id="MBS4223859.1"/>
    </source>
</evidence>
<gene>
    <name evidence="2" type="ORF">KHA91_13980</name>
</gene>